<feature type="coiled-coil region" evidence="1">
    <location>
        <begin position="158"/>
        <end position="220"/>
    </location>
</feature>
<reference evidence="3" key="1">
    <citation type="submission" date="2022-10" db="EMBL/GenBank/DDBJ databases">
        <title>The complete genomes of actinobacterial strains from the NBC collection.</title>
        <authorList>
            <person name="Joergensen T.S."/>
            <person name="Alvarez Arevalo M."/>
            <person name="Sterndorff E.B."/>
            <person name="Faurdal D."/>
            <person name="Vuksanovic O."/>
            <person name="Mourched A.-S."/>
            <person name="Charusanti P."/>
            <person name="Shaw S."/>
            <person name="Blin K."/>
            <person name="Weber T."/>
        </authorList>
    </citation>
    <scope>NUCLEOTIDE SEQUENCE</scope>
    <source>
        <strain evidence="3">NBC_01482</strain>
    </source>
</reference>
<feature type="compositionally biased region" description="Basic and acidic residues" evidence="2">
    <location>
        <begin position="49"/>
        <end position="58"/>
    </location>
</feature>
<dbReference type="Proteomes" id="UP001432062">
    <property type="component" value="Chromosome"/>
</dbReference>
<gene>
    <name evidence="3" type="ORF">OG563_18475</name>
</gene>
<evidence type="ECO:0000313" key="3">
    <source>
        <dbReference type="EMBL" id="WUV50001.1"/>
    </source>
</evidence>
<evidence type="ECO:0000313" key="4">
    <source>
        <dbReference type="Proteomes" id="UP001432062"/>
    </source>
</evidence>
<feature type="region of interest" description="Disordered" evidence="2">
    <location>
        <begin position="309"/>
        <end position="335"/>
    </location>
</feature>
<proteinExistence type="predicted"/>
<feature type="region of interest" description="Disordered" evidence="2">
    <location>
        <begin position="1"/>
        <end position="84"/>
    </location>
</feature>
<dbReference type="EMBL" id="CP109441">
    <property type="protein sequence ID" value="WUV50001.1"/>
    <property type="molecule type" value="Genomic_DNA"/>
</dbReference>
<evidence type="ECO:0000256" key="1">
    <source>
        <dbReference type="SAM" id="Coils"/>
    </source>
</evidence>
<protein>
    <submittedName>
        <fullName evidence="3">Uncharacterized protein</fullName>
    </submittedName>
</protein>
<sequence length="335" mass="36564">MKRNSTMLKAVDARTTTTDPPARCQYPLDNGGTCDATVPPTGRPGAPRKYCDNPDHTAQKALRHKRKADDKTVKRMEQRPSRPVADGMNALTDLVDRIELTRAELAAMLVDAGELIAKVTDPAVIDREIAEVQRDATVRIAAAEQARADAEKAATVMARRLERAVELEELALAAADEATEEAQQAKDLAAQAAADGQERIAEVEADRERVYEEAEAVLKEMRGHLDAAYAAQARSEGERDAAAANANTSAEANATLRQRLEDQAAEHHHQLEQRDVEYSRAITAAHAMADRAAREHRDQVSEILRTYRGQISPMHTDRQVEQNPAATGVAGGADR</sequence>
<dbReference type="RefSeq" id="WP_329414773.1">
    <property type="nucleotide sequence ID" value="NZ_CP109441.1"/>
</dbReference>
<keyword evidence="1" id="KW-0175">Coiled coil</keyword>
<name>A0ABZ1Z7I2_9NOCA</name>
<evidence type="ECO:0000256" key="2">
    <source>
        <dbReference type="SAM" id="MobiDB-lite"/>
    </source>
</evidence>
<organism evidence="3 4">
    <name type="scientific">Nocardia vinacea</name>
    <dbReference type="NCBI Taxonomy" id="96468"/>
    <lineage>
        <taxon>Bacteria</taxon>
        <taxon>Bacillati</taxon>
        <taxon>Actinomycetota</taxon>
        <taxon>Actinomycetes</taxon>
        <taxon>Mycobacteriales</taxon>
        <taxon>Nocardiaceae</taxon>
        <taxon>Nocardia</taxon>
    </lineage>
</organism>
<keyword evidence="4" id="KW-1185">Reference proteome</keyword>
<feature type="compositionally biased region" description="Basic and acidic residues" evidence="2">
    <location>
        <begin position="67"/>
        <end position="80"/>
    </location>
</feature>
<accession>A0ABZ1Z7I2</accession>